<evidence type="ECO:0000256" key="1">
    <source>
        <dbReference type="ARBA" id="ARBA00022527"/>
    </source>
</evidence>
<keyword evidence="5" id="KW-0067">ATP-binding</keyword>
<dbReference type="PANTHER" id="PTHR45646:SF11">
    <property type="entry name" value="SERINE_THREONINE-PROTEIN KINASE DOA"/>
    <property type="match status" value="1"/>
</dbReference>
<evidence type="ECO:0000256" key="5">
    <source>
        <dbReference type="ARBA" id="ARBA00022840"/>
    </source>
</evidence>
<protein>
    <recommendedName>
        <fullName evidence="6">Protein kinase domain-containing protein</fullName>
    </recommendedName>
</protein>
<dbReference type="PROSITE" id="PS50011">
    <property type="entry name" value="PROTEIN_KINASE_DOM"/>
    <property type="match status" value="1"/>
</dbReference>
<reference evidence="7 8" key="1">
    <citation type="journal article" date="2023" name="G3 (Bethesda)">
        <title>A chromosome-level genome assembly of Zasmidium syzygii isolated from banana leaves.</title>
        <authorList>
            <person name="van Westerhoven A.C."/>
            <person name="Mehrabi R."/>
            <person name="Talebi R."/>
            <person name="Steentjes M.B.F."/>
            <person name="Corcolon B."/>
            <person name="Chong P.A."/>
            <person name="Kema G.H.J."/>
            <person name="Seidl M.F."/>
        </authorList>
    </citation>
    <scope>NUCLEOTIDE SEQUENCE [LARGE SCALE GENOMIC DNA]</scope>
    <source>
        <strain evidence="7 8">P124</strain>
    </source>
</reference>
<evidence type="ECO:0000256" key="2">
    <source>
        <dbReference type="ARBA" id="ARBA00022679"/>
    </source>
</evidence>
<sequence>MTHCDIKLSNLMLEIEDTSVLSAFEEDERSHPAPRKVIDSERTIYASRTFRHPKGYSFGPLVLCDLGEARIGSSFPYTDIQPDLYKAPEILFMLDWNQNVDIWNVACVMWDMIQAEHLFDGRDEEGYHNNRVHIAAKRTGLASF</sequence>
<dbReference type="InterPro" id="IPR000719">
    <property type="entry name" value="Prot_kinase_dom"/>
</dbReference>
<dbReference type="Pfam" id="PF00069">
    <property type="entry name" value="Pkinase"/>
    <property type="match status" value="1"/>
</dbReference>
<gene>
    <name evidence="7" type="ORF">PRZ48_002559</name>
</gene>
<evidence type="ECO:0000313" key="7">
    <source>
        <dbReference type="EMBL" id="KAK4508820.1"/>
    </source>
</evidence>
<dbReference type="InterPro" id="IPR011009">
    <property type="entry name" value="Kinase-like_dom_sf"/>
</dbReference>
<evidence type="ECO:0000256" key="3">
    <source>
        <dbReference type="ARBA" id="ARBA00022741"/>
    </source>
</evidence>
<dbReference type="PROSITE" id="PS00108">
    <property type="entry name" value="PROTEIN_KINASE_ST"/>
    <property type="match status" value="1"/>
</dbReference>
<dbReference type="InterPro" id="IPR008271">
    <property type="entry name" value="Ser/Thr_kinase_AS"/>
</dbReference>
<keyword evidence="8" id="KW-1185">Reference proteome</keyword>
<accession>A0ABR0F593</accession>
<comment type="caution">
    <text evidence="7">The sequence shown here is derived from an EMBL/GenBank/DDBJ whole genome shotgun (WGS) entry which is preliminary data.</text>
</comment>
<evidence type="ECO:0000313" key="8">
    <source>
        <dbReference type="Proteomes" id="UP001305779"/>
    </source>
</evidence>
<dbReference type="EMBL" id="JAXOVC010000001">
    <property type="protein sequence ID" value="KAK4508820.1"/>
    <property type="molecule type" value="Genomic_DNA"/>
</dbReference>
<organism evidence="7 8">
    <name type="scientific">Zasmidium cellare</name>
    <name type="common">Wine cellar mold</name>
    <name type="synonym">Racodium cellare</name>
    <dbReference type="NCBI Taxonomy" id="395010"/>
    <lineage>
        <taxon>Eukaryota</taxon>
        <taxon>Fungi</taxon>
        <taxon>Dikarya</taxon>
        <taxon>Ascomycota</taxon>
        <taxon>Pezizomycotina</taxon>
        <taxon>Dothideomycetes</taxon>
        <taxon>Dothideomycetidae</taxon>
        <taxon>Mycosphaerellales</taxon>
        <taxon>Mycosphaerellaceae</taxon>
        <taxon>Zasmidium</taxon>
    </lineage>
</organism>
<keyword evidence="2" id="KW-0808">Transferase</keyword>
<keyword evidence="3" id="KW-0547">Nucleotide-binding</keyword>
<evidence type="ECO:0000256" key="4">
    <source>
        <dbReference type="ARBA" id="ARBA00022777"/>
    </source>
</evidence>
<dbReference type="Gene3D" id="1.10.510.10">
    <property type="entry name" value="Transferase(Phosphotransferase) domain 1"/>
    <property type="match status" value="1"/>
</dbReference>
<keyword evidence="1" id="KW-0723">Serine/threonine-protein kinase</keyword>
<proteinExistence type="predicted"/>
<dbReference type="InterPro" id="IPR051175">
    <property type="entry name" value="CLK_kinases"/>
</dbReference>
<evidence type="ECO:0000259" key="6">
    <source>
        <dbReference type="PROSITE" id="PS50011"/>
    </source>
</evidence>
<dbReference type="Proteomes" id="UP001305779">
    <property type="component" value="Unassembled WGS sequence"/>
</dbReference>
<dbReference type="PANTHER" id="PTHR45646">
    <property type="entry name" value="SERINE/THREONINE-PROTEIN KINASE DOA-RELATED"/>
    <property type="match status" value="1"/>
</dbReference>
<feature type="domain" description="Protein kinase" evidence="6">
    <location>
        <begin position="1"/>
        <end position="144"/>
    </location>
</feature>
<dbReference type="SUPFAM" id="SSF56112">
    <property type="entry name" value="Protein kinase-like (PK-like)"/>
    <property type="match status" value="1"/>
</dbReference>
<name>A0ABR0F593_ZASCE</name>
<keyword evidence="4" id="KW-0418">Kinase</keyword>